<dbReference type="Proteomes" id="UP000308054">
    <property type="component" value="Unassembled WGS sequence"/>
</dbReference>
<dbReference type="InterPro" id="IPR010281">
    <property type="entry name" value="DUF885"/>
</dbReference>
<dbReference type="PANTHER" id="PTHR33361">
    <property type="entry name" value="GLR0591 PROTEIN"/>
    <property type="match status" value="1"/>
</dbReference>
<protein>
    <submittedName>
        <fullName evidence="2">DUF885 domain-containing protein</fullName>
    </submittedName>
</protein>
<dbReference type="OrthoDB" id="7937304at2"/>
<feature type="chain" id="PRO_5020739194" evidence="1">
    <location>
        <begin position="21"/>
        <end position="583"/>
    </location>
</feature>
<proteinExistence type="predicted"/>
<dbReference type="RefSeq" id="WP_135995640.1">
    <property type="nucleotide sequence ID" value="NZ_CP071057.1"/>
</dbReference>
<feature type="signal peptide" evidence="1">
    <location>
        <begin position="1"/>
        <end position="20"/>
    </location>
</feature>
<keyword evidence="1" id="KW-0732">Signal</keyword>
<comment type="caution">
    <text evidence="2">The sequence shown here is derived from an EMBL/GenBank/DDBJ whole genome shotgun (WGS) entry which is preliminary data.</text>
</comment>
<dbReference type="AlphaFoldDB" id="A0A4S2H1F6"/>
<keyword evidence="3" id="KW-1185">Reference proteome</keyword>
<accession>A0A4S2H1F6</accession>
<organism evidence="2 3">
    <name type="scientific">Marinicauda algicola</name>
    <dbReference type="NCBI Taxonomy" id="2029849"/>
    <lineage>
        <taxon>Bacteria</taxon>
        <taxon>Pseudomonadati</taxon>
        <taxon>Pseudomonadota</taxon>
        <taxon>Alphaproteobacteria</taxon>
        <taxon>Maricaulales</taxon>
        <taxon>Maricaulaceae</taxon>
        <taxon>Marinicauda</taxon>
    </lineage>
</organism>
<sequence length="583" mass="65525">MKVLLAAAAAVLALAPATPAQTPAEAFDALVADYEEFRQARDVIRRGREGDLDAASRWPDISFSAIAAYDERMEDFLARLGAIDEAELAEQDRASHAVLEYILESAVALPESVQAMMPFTNDSGFQSEAGFTALSERPRTVAEAEAWIDRIEALPAHLEQYRLWLERGMERGWTQPKEILPGVAAQLEAQIVEDPAESVLLDPIEALPASVPVEARARLRAQAIEAISRHALPAYRELAAFFREDYMPAGREDLAISSVPGGRDWYEALVRHHTTLPLTPEEVHATGQAEVARIRAEMEEVIEDSGFEGSFEAFLAFLRTDEQFYAQTEGELLMHAAWLAKQADDQMPAFFDTLPRLPYGVRKVPDSIAPNYTTARYWAGDMEEGRAGGYMVNTYRLDQRPLYELPALTLHEAVPGHHHQIALAQEMDGLPDFRRETYITAFGEGWALYAERIGLDMGLYRTPYEHFGRLTYEMWRACRLVADTGIHWYGWSRDEAEACFLENTALSELNIENEVSRYISWPGQALAYKTGELLIRQMRTEAEAALGEDFDLAQFHDAVLEEGALPLAYLEEKMRAWMEDRAG</sequence>
<name>A0A4S2H1F6_9PROT</name>
<evidence type="ECO:0000313" key="3">
    <source>
        <dbReference type="Proteomes" id="UP000308054"/>
    </source>
</evidence>
<reference evidence="2 3" key="1">
    <citation type="journal article" date="2017" name="Int. J. Syst. Evol. Microbiol.">
        <title>Marinicauda algicola sp. nov., isolated from a marine red alga Rhodosorus marinus.</title>
        <authorList>
            <person name="Jeong S.E."/>
            <person name="Jeon S.H."/>
            <person name="Chun B.H."/>
            <person name="Kim D.W."/>
            <person name="Jeon C.O."/>
        </authorList>
    </citation>
    <scope>NUCLEOTIDE SEQUENCE [LARGE SCALE GENOMIC DNA]</scope>
    <source>
        <strain evidence="2 3">JCM 31718</strain>
    </source>
</reference>
<dbReference type="PANTHER" id="PTHR33361:SF2">
    <property type="entry name" value="DUF885 DOMAIN-CONTAINING PROTEIN"/>
    <property type="match status" value="1"/>
</dbReference>
<evidence type="ECO:0000256" key="1">
    <source>
        <dbReference type="SAM" id="SignalP"/>
    </source>
</evidence>
<dbReference type="EMBL" id="SRXW01000002">
    <property type="protein sequence ID" value="TGY89101.1"/>
    <property type="molecule type" value="Genomic_DNA"/>
</dbReference>
<dbReference type="Pfam" id="PF05960">
    <property type="entry name" value="DUF885"/>
    <property type="match status" value="1"/>
</dbReference>
<evidence type="ECO:0000313" key="2">
    <source>
        <dbReference type="EMBL" id="TGY89101.1"/>
    </source>
</evidence>
<gene>
    <name evidence="2" type="ORF">E5163_08205</name>
</gene>